<dbReference type="AlphaFoldDB" id="A0A9Y3RSD2"/>
<evidence type="ECO:0000313" key="1">
    <source>
        <dbReference type="Proteomes" id="UP000695023"/>
    </source>
</evidence>
<dbReference type="PANTHER" id="PTHR31025:SF27">
    <property type="entry name" value="SI:CH211-193K19.2-RELATED"/>
    <property type="match status" value="1"/>
</dbReference>
<organism evidence="1 2">
    <name type="scientific">Pundamilia nyererei</name>
    <dbReference type="NCBI Taxonomy" id="303518"/>
    <lineage>
        <taxon>Eukaryota</taxon>
        <taxon>Metazoa</taxon>
        <taxon>Chordata</taxon>
        <taxon>Craniata</taxon>
        <taxon>Vertebrata</taxon>
        <taxon>Euteleostomi</taxon>
        <taxon>Actinopterygii</taxon>
        <taxon>Neopterygii</taxon>
        <taxon>Teleostei</taxon>
        <taxon>Neoteleostei</taxon>
        <taxon>Acanthomorphata</taxon>
        <taxon>Ovalentaria</taxon>
        <taxon>Cichlomorphae</taxon>
        <taxon>Cichliformes</taxon>
        <taxon>Cichlidae</taxon>
        <taxon>African cichlids</taxon>
        <taxon>Pseudocrenilabrinae</taxon>
        <taxon>Haplochromini</taxon>
        <taxon>Pundamilia</taxon>
    </lineage>
</organism>
<reference evidence="2" key="1">
    <citation type="submission" date="2025-08" db="UniProtKB">
        <authorList>
            <consortium name="RefSeq"/>
        </authorList>
    </citation>
    <scope>IDENTIFICATION</scope>
</reference>
<gene>
    <name evidence="2" type="primary">LOC102195039</name>
</gene>
<protein>
    <submittedName>
        <fullName evidence="2">Uncharacterized protein LOC102195039</fullName>
    </submittedName>
</protein>
<sequence>MLKLPRSEEAGTRTKLYVFSELPFLSAESSTIQIDKEFLRITTKPLLSTFFAELDQYAPRLMEIFLSKGGTPGKKIRGLMLAISKHDNIHTRRACILKSLCIYLNEDYEKLLKEYLDTDSEAKSCMEQTVMGVYVIQKEGAEPEDDPEDIGVLIEGVEALTDLGNIAQACALLFGLIYCLNLSYPPELKCTFEVFQKILLNLDGQKLSSKAQFLKNKLMG</sequence>
<dbReference type="PANTHER" id="PTHR31025">
    <property type="entry name" value="SI:CH211-196P9.1-RELATED"/>
    <property type="match status" value="1"/>
</dbReference>
<dbReference type="GeneID" id="102195039"/>
<proteinExistence type="predicted"/>
<dbReference type="Proteomes" id="UP000695023">
    <property type="component" value="Unplaced"/>
</dbReference>
<dbReference type="RefSeq" id="XP_005741296.1">
    <property type="nucleotide sequence ID" value="XM_005741239.1"/>
</dbReference>
<evidence type="ECO:0000313" key="2">
    <source>
        <dbReference type="RefSeq" id="XP_005741296.1"/>
    </source>
</evidence>
<name>A0A9Y3RSD2_9CICH</name>
<accession>A0A9Y3RSD2</accession>
<keyword evidence="1" id="KW-1185">Reference proteome</keyword>